<comment type="caution">
    <text evidence="2">The sequence shown here is derived from an EMBL/GenBank/DDBJ whole genome shotgun (WGS) entry which is preliminary data.</text>
</comment>
<reference evidence="2 3" key="1">
    <citation type="submission" date="2016-07" db="EMBL/GenBank/DDBJ databases">
        <title>Pervasive Adenine N6-methylation of Active Genes in Fungi.</title>
        <authorList>
            <consortium name="DOE Joint Genome Institute"/>
            <person name="Mondo S.J."/>
            <person name="Dannebaum R.O."/>
            <person name="Kuo R.C."/>
            <person name="Labutti K."/>
            <person name="Haridas S."/>
            <person name="Kuo A."/>
            <person name="Salamov A."/>
            <person name="Ahrendt S.R."/>
            <person name="Lipzen A."/>
            <person name="Sullivan W."/>
            <person name="Andreopoulos W.B."/>
            <person name="Clum A."/>
            <person name="Lindquist E."/>
            <person name="Daum C."/>
            <person name="Ramamoorthy G.K."/>
            <person name="Gryganskyi A."/>
            <person name="Culley D."/>
            <person name="Magnuson J.K."/>
            <person name="James T.Y."/>
            <person name="O'Malley M.A."/>
            <person name="Stajich J.E."/>
            <person name="Spatafora J.W."/>
            <person name="Visel A."/>
            <person name="Grigoriev I.V."/>
        </authorList>
    </citation>
    <scope>NUCLEOTIDE SEQUENCE [LARGE SCALE GENOMIC DNA]</scope>
    <source>
        <strain evidence="2 3">12-1054</strain>
    </source>
</reference>
<feature type="compositionally biased region" description="Polar residues" evidence="1">
    <location>
        <begin position="64"/>
        <end position="74"/>
    </location>
</feature>
<dbReference type="AlphaFoldDB" id="A0A1Y2FT40"/>
<feature type="region of interest" description="Disordered" evidence="1">
    <location>
        <begin position="180"/>
        <end position="268"/>
    </location>
</feature>
<dbReference type="Proteomes" id="UP000193685">
    <property type="component" value="Unassembled WGS sequence"/>
</dbReference>
<dbReference type="GeneID" id="63787518"/>
<dbReference type="EMBL" id="MCFI01000002">
    <property type="protein sequence ID" value="ORY87109.1"/>
    <property type="molecule type" value="Genomic_DNA"/>
</dbReference>
<gene>
    <name evidence="2" type="ORF">BCR37DRAFT_390815</name>
</gene>
<feature type="compositionally biased region" description="Polar residues" evidence="1">
    <location>
        <begin position="205"/>
        <end position="215"/>
    </location>
</feature>
<feature type="compositionally biased region" description="Polar residues" evidence="1">
    <location>
        <begin position="321"/>
        <end position="330"/>
    </location>
</feature>
<evidence type="ECO:0000313" key="2">
    <source>
        <dbReference type="EMBL" id="ORY87109.1"/>
    </source>
</evidence>
<feature type="compositionally biased region" description="Polar residues" evidence="1">
    <location>
        <begin position="187"/>
        <end position="196"/>
    </location>
</feature>
<proteinExistence type="predicted"/>
<name>A0A1Y2FT40_PROLT</name>
<accession>A0A1Y2FT40</accession>
<feature type="region of interest" description="Disordered" evidence="1">
    <location>
        <begin position="471"/>
        <end position="504"/>
    </location>
</feature>
<organism evidence="2 3">
    <name type="scientific">Protomyces lactucae-debilis</name>
    <dbReference type="NCBI Taxonomy" id="2754530"/>
    <lineage>
        <taxon>Eukaryota</taxon>
        <taxon>Fungi</taxon>
        <taxon>Dikarya</taxon>
        <taxon>Ascomycota</taxon>
        <taxon>Taphrinomycotina</taxon>
        <taxon>Taphrinomycetes</taxon>
        <taxon>Taphrinales</taxon>
        <taxon>Protomycetaceae</taxon>
        <taxon>Protomyces</taxon>
    </lineage>
</organism>
<feature type="compositionally biased region" description="Basic and acidic residues" evidence="1">
    <location>
        <begin position="38"/>
        <end position="63"/>
    </location>
</feature>
<protein>
    <submittedName>
        <fullName evidence="2">Uncharacterized protein</fullName>
    </submittedName>
</protein>
<feature type="region of interest" description="Disordered" evidence="1">
    <location>
        <begin position="1"/>
        <end position="83"/>
    </location>
</feature>
<keyword evidence="3" id="KW-1185">Reference proteome</keyword>
<evidence type="ECO:0000256" key="1">
    <source>
        <dbReference type="SAM" id="MobiDB-lite"/>
    </source>
</evidence>
<dbReference type="RefSeq" id="XP_040727965.1">
    <property type="nucleotide sequence ID" value="XM_040870919.1"/>
</dbReference>
<feature type="region of interest" description="Disordered" evidence="1">
    <location>
        <begin position="308"/>
        <end position="330"/>
    </location>
</feature>
<feature type="compositionally biased region" description="Low complexity" evidence="1">
    <location>
        <begin position="221"/>
        <end position="253"/>
    </location>
</feature>
<evidence type="ECO:0000313" key="3">
    <source>
        <dbReference type="Proteomes" id="UP000193685"/>
    </source>
</evidence>
<sequence>MRKMRSRLTKALPPKPAELETEGLNLHKPTRLTTESPAQHDFRSSRSSEPEDMRIDTCIRKDSTASTLSRQPPSATLPAVPPSNTVDDVARLRKEIDMANCLARRNQELGNKFRQDLIACRAELAALQTDFIAMRALLPSNVDLSDSVKMLRTLKLDLSGFKQELDSLRGLAWTKSVSPEALATPDDGQSSSSQATVALGKTSRESSPATTTSLDATDYETAQSRTSTAASTKSGGAFRQGESSQGRGRSGWSNNESNGDKHSNPARFGHIMSHQSMSSQASTVASTTSSGSNFRYGSLTGLESPAAFQRGEHKSIPPCYSTKSRSATSSTGRNDFIRVLPTAVTESAVDLTLAPWPPRHIARLVADSIMLGTPMPPGREVAVQHSNAQAKLRERRRSKSFSGVTQSSLTRLAEFNDSAAQSIPEVPLLTEPCLLGPSATSPSVVSSRVNTGKGSQTSVMLEPKIVTKGFTPEANYSTPPLKLNPPKVRRRSTTPVPKFREPISPDANVSPVSLASLVSEEESLNGVIDKACKEMEDQADYTTAQVISSGAAVAEQPDDKEVQQAFSNTAANAPSFEAQLPELPFEKNNAAGKSMEELPPLNFTFGFEPIF</sequence>